<accession>F0WRN3</accession>
<proteinExistence type="predicted"/>
<evidence type="ECO:0000313" key="1">
    <source>
        <dbReference type="EMBL" id="CCA23997.1"/>
    </source>
</evidence>
<organism evidence="1">
    <name type="scientific">Albugo laibachii Nc14</name>
    <dbReference type="NCBI Taxonomy" id="890382"/>
    <lineage>
        <taxon>Eukaryota</taxon>
        <taxon>Sar</taxon>
        <taxon>Stramenopiles</taxon>
        <taxon>Oomycota</taxon>
        <taxon>Peronosporomycetes</taxon>
        <taxon>Albuginales</taxon>
        <taxon>Albuginaceae</taxon>
        <taxon>Albugo</taxon>
    </lineage>
</organism>
<protein>
    <submittedName>
        <fullName evidence="1">Uncharacterized protein AlNc14C217G9031</fullName>
    </submittedName>
</protein>
<name>F0WRN3_9STRA</name>
<dbReference type="AlphaFoldDB" id="F0WRN3"/>
<dbReference type="HOGENOM" id="CLU_071447_1_0_1"/>
<sequence>MQSLWESVQSRHWDSMASLEQAIMNSDNIPNQMLSKISPFAARNTCESLNTHKRFSNYSFSTSSILDHQGRRVKSTRRRFEDSNGRLKAIHEREIDVKKLQSSWERLNGEAKHNLVGSEGSPEEFESSWAKTLFGEAQLKLIEEEG</sequence>
<reference evidence="1" key="1">
    <citation type="journal article" date="2011" name="PLoS Biol.">
        <title>Gene gain and loss during evolution of obligate parasitism in the white rust pathogen of Arabidopsis thaliana.</title>
        <authorList>
            <person name="Kemen E."/>
            <person name="Gardiner A."/>
            <person name="Schultz-Larsen T."/>
            <person name="Kemen A.C."/>
            <person name="Balmuth A.L."/>
            <person name="Robert-Seilaniantz A."/>
            <person name="Bailey K."/>
            <person name="Holub E."/>
            <person name="Studholme D.J."/>
            <person name="Maclean D."/>
            <person name="Jones J.D."/>
        </authorList>
    </citation>
    <scope>NUCLEOTIDE SEQUENCE</scope>
</reference>
<dbReference type="EMBL" id="FR824262">
    <property type="protein sequence ID" value="CCA23997.1"/>
    <property type="molecule type" value="Genomic_DNA"/>
</dbReference>
<gene>
    <name evidence="1" type="primary">AlNc14C217G9031</name>
    <name evidence="1" type="ORF">ALNC14_101410</name>
</gene>
<reference evidence="1" key="2">
    <citation type="submission" date="2011-02" db="EMBL/GenBank/DDBJ databases">
        <authorList>
            <person name="MacLean D."/>
        </authorList>
    </citation>
    <scope>NUCLEOTIDE SEQUENCE</scope>
</reference>